<protein>
    <recommendedName>
        <fullName evidence="2">DUF6469 domain-containing protein</fullName>
    </recommendedName>
</protein>
<dbReference type="AlphaFoldDB" id="A0A834LTB4"/>
<sequence>MGSKGPYKKQKNVNKGESKGEGLIDLVFSWSLADVLNKDLYKAKVKPIPEMFSSTEEYMDSFIEPLIEETHKGLFSSIQTVHRAPTREILSVDICKPRKDLYYNISFNGKRDDESYEPKFGDLVALTEVRPKRMDDLHRPRSPYLIGFVHTEGECDSEKMDIRASKSIVLGEYGYRRKYKKKRSLFVVYLTSMITNLRIWMALKSELDGNMNVINRVLQPDSTVRIMTILFGLFTCFYCYNYMQYSYQGDHMSTGKEINIKETKTFY</sequence>
<dbReference type="InterPro" id="IPR045529">
    <property type="entry name" value="DUF6469"/>
</dbReference>
<comment type="caution">
    <text evidence="3">The sequence shown here is derived from an EMBL/GenBank/DDBJ whole genome shotgun (WGS) entry which is preliminary data.</text>
</comment>
<feature type="transmembrane region" description="Helical" evidence="1">
    <location>
        <begin position="223"/>
        <end position="243"/>
    </location>
</feature>
<feature type="domain" description="DUF6469" evidence="2">
    <location>
        <begin position="85"/>
        <end position="205"/>
    </location>
</feature>
<dbReference type="Pfam" id="PF20073">
    <property type="entry name" value="DUF6469"/>
    <property type="match status" value="1"/>
</dbReference>
<evidence type="ECO:0000313" key="4">
    <source>
        <dbReference type="Proteomes" id="UP000626092"/>
    </source>
</evidence>
<name>A0A834LTB4_RHOSS</name>
<keyword evidence="1" id="KW-1133">Transmembrane helix</keyword>
<reference evidence="3" key="1">
    <citation type="submission" date="2019-11" db="EMBL/GenBank/DDBJ databases">
        <authorList>
            <person name="Liu Y."/>
            <person name="Hou J."/>
            <person name="Li T.-Q."/>
            <person name="Guan C.-H."/>
            <person name="Wu X."/>
            <person name="Wu H.-Z."/>
            <person name="Ling F."/>
            <person name="Zhang R."/>
            <person name="Shi X.-G."/>
            <person name="Ren J.-P."/>
            <person name="Chen E.-F."/>
            <person name="Sun J.-M."/>
        </authorList>
    </citation>
    <scope>NUCLEOTIDE SEQUENCE</scope>
    <source>
        <strain evidence="3">Adult_tree_wgs_1</strain>
        <tissue evidence="3">Leaves</tissue>
    </source>
</reference>
<gene>
    <name evidence="3" type="ORF">RHSIM_Rhsim02G0186400</name>
</gene>
<evidence type="ECO:0000313" key="3">
    <source>
        <dbReference type="EMBL" id="KAF7149562.1"/>
    </source>
</evidence>
<dbReference type="Proteomes" id="UP000626092">
    <property type="component" value="Unassembled WGS sequence"/>
</dbReference>
<organism evidence="3 4">
    <name type="scientific">Rhododendron simsii</name>
    <name type="common">Sims's rhododendron</name>
    <dbReference type="NCBI Taxonomy" id="118357"/>
    <lineage>
        <taxon>Eukaryota</taxon>
        <taxon>Viridiplantae</taxon>
        <taxon>Streptophyta</taxon>
        <taxon>Embryophyta</taxon>
        <taxon>Tracheophyta</taxon>
        <taxon>Spermatophyta</taxon>
        <taxon>Magnoliopsida</taxon>
        <taxon>eudicotyledons</taxon>
        <taxon>Gunneridae</taxon>
        <taxon>Pentapetalae</taxon>
        <taxon>asterids</taxon>
        <taxon>Ericales</taxon>
        <taxon>Ericaceae</taxon>
        <taxon>Ericoideae</taxon>
        <taxon>Rhodoreae</taxon>
        <taxon>Rhododendron</taxon>
    </lineage>
</organism>
<evidence type="ECO:0000259" key="2">
    <source>
        <dbReference type="Pfam" id="PF20073"/>
    </source>
</evidence>
<keyword evidence="1" id="KW-0472">Membrane</keyword>
<dbReference type="OrthoDB" id="3156807at2759"/>
<accession>A0A834LTB4</accession>
<keyword evidence="1" id="KW-0812">Transmembrane</keyword>
<dbReference type="EMBL" id="WJXA01000002">
    <property type="protein sequence ID" value="KAF7149562.1"/>
    <property type="molecule type" value="Genomic_DNA"/>
</dbReference>
<evidence type="ECO:0000256" key="1">
    <source>
        <dbReference type="SAM" id="Phobius"/>
    </source>
</evidence>
<feature type="transmembrane region" description="Helical" evidence="1">
    <location>
        <begin position="185"/>
        <end position="203"/>
    </location>
</feature>
<proteinExistence type="predicted"/>
<keyword evidence="4" id="KW-1185">Reference proteome</keyword>